<dbReference type="NCBIfam" id="TIGR01720">
    <property type="entry name" value="NRPS-para261"/>
    <property type="match status" value="1"/>
</dbReference>
<dbReference type="PROSITE" id="PS50075">
    <property type="entry name" value="CARRIER"/>
    <property type="match status" value="1"/>
</dbReference>
<dbReference type="InterPro" id="IPR010060">
    <property type="entry name" value="NRPS_synth"/>
</dbReference>
<dbReference type="SUPFAM" id="SSF47336">
    <property type="entry name" value="ACP-like"/>
    <property type="match status" value="1"/>
</dbReference>
<feature type="non-terminal residue" evidence="5">
    <location>
        <position position="1"/>
    </location>
</feature>
<proteinExistence type="predicted"/>
<dbReference type="CDD" id="cd19534">
    <property type="entry name" value="E_NRPS"/>
    <property type="match status" value="1"/>
</dbReference>
<keyword evidence="3" id="KW-0597">Phosphoprotein</keyword>
<dbReference type="Gene3D" id="1.10.1200.10">
    <property type="entry name" value="ACP-like"/>
    <property type="match status" value="1"/>
</dbReference>
<dbReference type="RefSeq" id="WP_034848338.1">
    <property type="nucleotide sequence ID" value="NZ_JANX01000793.1"/>
</dbReference>
<dbReference type="PANTHER" id="PTHR45398">
    <property type="match status" value="1"/>
</dbReference>
<dbReference type="AlphaFoldDB" id="A0A0A0CY63"/>
<dbReference type="Pfam" id="PF00550">
    <property type="entry name" value="PP-binding"/>
    <property type="match status" value="1"/>
</dbReference>
<comment type="caution">
    <text evidence="5">The sequence shown here is derived from an EMBL/GenBank/DDBJ whole genome shotgun (WGS) entry which is preliminary data.</text>
</comment>
<feature type="domain" description="Carrier" evidence="4">
    <location>
        <begin position="1"/>
        <end position="73"/>
    </location>
</feature>
<dbReference type="FunFam" id="1.10.1200.10:FF:000005">
    <property type="entry name" value="Nonribosomal peptide synthetase 1"/>
    <property type="match status" value="1"/>
</dbReference>
<evidence type="ECO:0000256" key="1">
    <source>
        <dbReference type="ARBA" id="ARBA00001957"/>
    </source>
</evidence>
<evidence type="ECO:0000256" key="3">
    <source>
        <dbReference type="ARBA" id="ARBA00022553"/>
    </source>
</evidence>
<feature type="non-terminal residue" evidence="5">
    <location>
        <position position="726"/>
    </location>
</feature>
<dbReference type="GO" id="GO:0031177">
    <property type="term" value="F:phosphopantetheine binding"/>
    <property type="evidence" value="ECO:0007669"/>
    <property type="project" value="InterPro"/>
</dbReference>
<dbReference type="InterPro" id="IPR001242">
    <property type="entry name" value="Condensation_dom"/>
</dbReference>
<protein>
    <submittedName>
        <fullName evidence="5">Pyoverdine sidechain peptide synthetase</fullName>
    </submittedName>
</protein>
<dbReference type="PANTHER" id="PTHR45398:SF1">
    <property type="entry name" value="ENZYME, PUTATIVE (JCVI)-RELATED"/>
    <property type="match status" value="1"/>
</dbReference>
<dbReference type="GO" id="GO:0003824">
    <property type="term" value="F:catalytic activity"/>
    <property type="evidence" value="ECO:0007669"/>
    <property type="project" value="InterPro"/>
</dbReference>
<dbReference type="Pfam" id="PF00668">
    <property type="entry name" value="Condensation"/>
    <property type="match status" value="2"/>
</dbReference>
<dbReference type="InterPro" id="IPR006162">
    <property type="entry name" value="Ppantetheine_attach_site"/>
</dbReference>
<reference evidence="5 6" key="1">
    <citation type="submission" date="2014-01" db="EMBL/GenBank/DDBJ databases">
        <title>Genome sequence determination for a cystic fibrosis isolate, Inquilinus limosus.</title>
        <authorList>
            <person name="Pino M."/>
            <person name="Di Conza J."/>
            <person name="Gutkind G."/>
        </authorList>
    </citation>
    <scope>NUCLEOTIDE SEQUENCE [LARGE SCALE GENOMIC DNA]</scope>
    <source>
        <strain evidence="5 6">MP06</strain>
    </source>
</reference>
<dbReference type="Gene3D" id="3.30.559.10">
    <property type="entry name" value="Chloramphenicol acetyltransferase-like domain"/>
    <property type="match status" value="2"/>
</dbReference>
<dbReference type="EMBL" id="JANX01000793">
    <property type="protein sequence ID" value="KGM30538.1"/>
    <property type="molecule type" value="Genomic_DNA"/>
</dbReference>
<name>A0A0A0CY63_9PROT</name>
<dbReference type="Gene3D" id="3.30.559.30">
    <property type="entry name" value="Nonribosomal peptide synthetase, condensation domain"/>
    <property type="match status" value="2"/>
</dbReference>
<dbReference type="SUPFAM" id="SSF52777">
    <property type="entry name" value="CoA-dependent acyltransferases"/>
    <property type="match status" value="3"/>
</dbReference>
<dbReference type="InterPro" id="IPR023213">
    <property type="entry name" value="CAT-like_dom_sf"/>
</dbReference>
<dbReference type="InterPro" id="IPR020806">
    <property type="entry name" value="PKS_PP-bd"/>
</dbReference>
<dbReference type="InterPro" id="IPR009081">
    <property type="entry name" value="PP-bd_ACP"/>
</dbReference>
<gene>
    <name evidence="5" type="ORF">P409_32425</name>
</gene>
<evidence type="ECO:0000256" key="2">
    <source>
        <dbReference type="ARBA" id="ARBA00022450"/>
    </source>
</evidence>
<evidence type="ECO:0000259" key="4">
    <source>
        <dbReference type="PROSITE" id="PS50075"/>
    </source>
</evidence>
<evidence type="ECO:0000313" key="6">
    <source>
        <dbReference type="Proteomes" id="UP000029995"/>
    </source>
</evidence>
<evidence type="ECO:0000313" key="5">
    <source>
        <dbReference type="EMBL" id="KGM30538.1"/>
    </source>
</evidence>
<dbReference type="InterPro" id="IPR036736">
    <property type="entry name" value="ACP-like_sf"/>
</dbReference>
<dbReference type="SMART" id="SM00823">
    <property type="entry name" value="PKS_PP"/>
    <property type="match status" value="1"/>
</dbReference>
<organism evidence="5 6">
    <name type="scientific">Inquilinus limosus MP06</name>
    <dbReference type="NCBI Taxonomy" id="1398085"/>
    <lineage>
        <taxon>Bacteria</taxon>
        <taxon>Pseudomonadati</taxon>
        <taxon>Pseudomonadota</taxon>
        <taxon>Alphaproteobacteria</taxon>
        <taxon>Rhodospirillales</taxon>
        <taxon>Rhodospirillaceae</taxon>
        <taxon>Inquilinus</taxon>
    </lineage>
</organism>
<comment type="cofactor">
    <cofactor evidence="1">
        <name>pantetheine 4'-phosphate</name>
        <dbReference type="ChEBI" id="CHEBI:47942"/>
    </cofactor>
</comment>
<dbReference type="Proteomes" id="UP000029995">
    <property type="component" value="Unassembled WGS sequence"/>
</dbReference>
<sequence>EGEAEQALAGIWSEVLGLGAVGRDDNFFELGGDSILSLQVVSRARRAGLVLTPRQLFEHQTVRGLAAVAGREAVAVRDEAIGEAPLLPIQRWFFGAEIPGRQHWNQSVLLAPRERMEAEALRRAIAAVVAHHDALRLRFGQGRDGAWSQAYADPAEQDWLWLRSVADDAAQLAVAEAAQRSLDLAEGPLLRAVLVDRWDGAQRLLLVIHHLVVDGVSWRILLEDLQTAYGQAVAGEAIALPETSASYGAWGKALQAHAESPELQTELPYWRGVLDGPSGFPVARPESANTVGERAEHRQRFDAALTERLVTAGRAWRAGVEDLLLTALARALCRQSGQGSALVALEGHGREELGGLDLSRTVGWFTSLYPVRLTPAEDLEASLKAVKEQLRAVPKRGLGYGVLRYMGSPEAQAALSAGSWPAVTFNYLGRFDGVTAGAFALARESTGRDQSEGSPLGAELVVNGQVAEGVLGLSWLFSAARHDAGTIERLAQAFAAELEALVKLCSAPGAGGLTPSDVPLAGLSQAELDALPVPAAEIEDLYPLSPMQQGMLFHSLQAPELYVTQIRVDVDGLDAGRFARAWEAAVEAHAILRTGFLGQDDRPLQLVRRRVPSPVEQLDWRGKPDLDRALADLAASDRSRGLDLAAPPLLRVLLVRTAEDRHGLILTSHHLLLDGWSTSRLIGEVLTRYHGATPALPAGRYRDYIAWLGRRDQAADERFWRERLSG</sequence>
<accession>A0A0A0CY63</accession>
<dbReference type="PROSITE" id="PS00012">
    <property type="entry name" value="PHOSPHOPANTETHEINE"/>
    <property type="match status" value="1"/>
</dbReference>
<keyword evidence="2" id="KW-0596">Phosphopantetheine</keyword>